<feature type="signal peptide" evidence="8">
    <location>
        <begin position="1"/>
        <end position="26"/>
    </location>
</feature>
<evidence type="ECO:0000256" key="7">
    <source>
        <dbReference type="SAM" id="MobiDB-lite"/>
    </source>
</evidence>
<protein>
    <recommendedName>
        <fullName evidence="9">NlpC/P60 domain-containing protein</fullName>
    </recommendedName>
</protein>
<keyword evidence="6" id="KW-0175">Coiled coil</keyword>
<dbReference type="PANTHER" id="PTHR47053">
    <property type="entry name" value="MUREIN DD-ENDOPEPTIDASE MEPH-RELATED"/>
    <property type="match status" value="1"/>
</dbReference>
<keyword evidence="3 8" id="KW-0732">Signal</keyword>
<feature type="chain" id="PRO_5043314095" description="NlpC/P60 domain-containing protein" evidence="8">
    <location>
        <begin position="27"/>
        <end position="411"/>
    </location>
</feature>
<dbReference type="PANTHER" id="PTHR47053:SF1">
    <property type="entry name" value="MUREIN DD-ENDOPEPTIDASE MEPH-RELATED"/>
    <property type="match status" value="1"/>
</dbReference>
<sequence>MQLKKIFISVIAFGTVSSLGVSPVSADTVSEKNSQIEVKKIESNSLLKQINEAQSKVAQLNNKVSDKVVAISDAKTKIKDTNTQINSLGKKISSKKVEISKRKDNLKDQVRSLQAASNNSVTGNTFLDFVLGSSSLSDLIGRSMTVNKLNSASQSTLKSVEKATKELDDLKAAKTSKKEQLVATTKQLESDRDALVSLKQDAQKSSDDLSKQLEDHKSELSKLQSELTVAMAASKAQADNAAKAKEAEKASSSASSDNVVAVNTGSSNSGSSSAVDTSYPSSSGVSVQSGNAGGSNASHQSASGVVGIAAQYIGVPYVWGGSTPAGFDCSGLVQYVFNQAGISLPRTTYGQINVGTPVSMSALQPGDLLFWGNYHVGIYAGGGRYIHAPAPGQNVTYGSMAYFTPDSARRV</sequence>
<name>A0AAU9D4B9_9LACO</name>
<gene>
    <name evidence="10" type="ORF">KIMC2_18880</name>
</gene>
<reference evidence="10 11" key="1">
    <citation type="journal article" date="2023" name="Microbiol. Spectr.">
        <title>Symbiosis of Carpenter Bees with Uncharacterized Lactic Acid Bacteria Showing NAD Auxotrophy.</title>
        <authorList>
            <person name="Kawasaki S."/>
            <person name="Ozawa K."/>
            <person name="Mori T."/>
            <person name="Yamamoto A."/>
            <person name="Ito M."/>
            <person name="Ohkuma M."/>
            <person name="Sakamoto M."/>
            <person name="Matsutani M."/>
        </authorList>
    </citation>
    <scope>NUCLEOTIDE SEQUENCE [LARGE SCALE GENOMIC DNA]</scope>
    <source>
        <strain evidence="10 11">KimC2</strain>
    </source>
</reference>
<dbReference type="KEGG" id="xak:KIMC2_18880"/>
<keyword evidence="4" id="KW-0378">Hydrolase</keyword>
<evidence type="ECO:0000313" key="10">
    <source>
        <dbReference type="EMBL" id="BDR57326.1"/>
    </source>
</evidence>
<keyword evidence="11" id="KW-1185">Reference proteome</keyword>
<dbReference type="GO" id="GO:0006508">
    <property type="term" value="P:proteolysis"/>
    <property type="evidence" value="ECO:0007669"/>
    <property type="project" value="UniProtKB-KW"/>
</dbReference>
<keyword evidence="5" id="KW-0788">Thiol protease</keyword>
<evidence type="ECO:0000313" key="11">
    <source>
        <dbReference type="Proteomes" id="UP001321804"/>
    </source>
</evidence>
<dbReference type="InterPro" id="IPR051202">
    <property type="entry name" value="Peptidase_C40"/>
</dbReference>
<comment type="similarity">
    <text evidence="1">Belongs to the peptidase C40 family.</text>
</comment>
<dbReference type="EMBL" id="AP026801">
    <property type="protein sequence ID" value="BDR57326.1"/>
    <property type="molecule type" value="Genomic_DNA"/>
</dbReference>
<dbReference type="Proteomes" id="UP001321804">
    <property type="component" value="Chromosome"/>
</dbReference>
<evidence type="ECO:0000256" key="2">
    <source>
        <dbReference type="ARBA" id="ARBA00022670"/>
    </source>
</evidence>
<evidence type="ECO:0000256" key="3">
    <source>
        <dbReference type="ARBA" id="ARBA00022729"/>
    </source>
</evidence>
<dbReference type="Pfam" id="PF00877">
    <property type="entry name" value="NLPC_P60"/>
    <property type="match status" value="1"/>
</dbReference>
<feature type="coiled-coil region" evidence="6">
    <location>
        <begin position="36"/>
        <end position="63"/>
    </location>
</feature>
<feature type="coiled-coil region" evidence="6">
    <location>
        <begin position="160"/>
        <end position="233"/>
    </location>
</feature>
<dbReference type="AlphaFoldDB" id="A0AAU9D4B9"/>
<feature type="region of interest" description="Disordered" evidence="7">
    <location>
        <begin position="243"/>
        <end position="298"/>
    </location>
</feature>
<evidence type="ECO:0000256" key="1">
    <source>
        <dbReference type="ARBA" id="ARBA00007074"/>
    </source>
</evidence>
<evidence type="ECO:0000259" key="9">
    <source>
        <dbReference type="PROSITE" id="PS51935"/>
    </source>
</evidence>
<evidence type="ECO:0000256" key="5">
    <source>
        <dbReference type="ARBA" id="ARBA00022807"/>
    </source>
</evidence>
<feature type="compositionally biased region" description="Low complexity" evidence="7">
    <location>
        <begin position="250"/>
        <end position="298"/>
    </location>
</feature>
<accession>A0AAU9D4B9</accession>
<dbReference type="InterPro" id="IPR057309">
    <property type="entry name" value="PcsB_CC"/>
</dbReference>
<dbReference type="GO" id="GO:0008234">
    <property type="term" value="F:cysteine-type peptidase activity"/>
    <property type="evidence" value="ECO:0007669"/>
    <property type="project" value="UniProtKB-KW"/>
</dbReference>
<dbReference type="Gene3D" id="6.10.250.3150">
    <property type="match status" value="1"/>
</dbReference>
<organism evidence="10 11">
    <name type="scientific">Xylocopilactobacillus apis</name>
    <dbReference type="NCBI Taxonomy" id="2932183"/>
    <lineage>
        <taxon>Bacteria</taxon>
        <taxon>Bacillati</taxon>
        <taxon>Bacillota</taxon>
        <taxon>Bacilli</taxon>
        <taxon>Lactobacillales</taxon>
        <taxon>Lactobacillaceae</taxon>
        <taxon>Xylocopilactobacillus</taxon>
    </lineage>
</organism>
<dbReference type="SUPFAM" id="SSF54001">
    <property type="entry name" value="Cysteine proteinases"/>
    <property type="match status" value="1"/>
</dbReference>
<evidence type="ECO:0000256" key="6">
    <source>
        <dbReference type="SAM" id="Coils"/>
    </source>
</evidence>
<dbReference type="InterPro" id="IPR038765">
    <property type="entry name" value="Papain-like_cys_pep_sf"/>
</dbReference>
<dbReference type="RefSeq" id="WP_317696330.1">
    <property type="nucleotide sequence ID" value="NZ_AP026801.1"/>
</dbReference>
<feature type="domain" description="NlpC/P60" evidence="9">
    <location>
        <begin position="299"/>
        <end position="411"/>
    </location>
</feature>
<dbReference type="Pfam" id="PF24568">
    <property type="entry name" value="CC_PcsB"/>
    <property type="match status" value="1"/>
</dbReference>
<dbReference type="PROSITE" id="PS51935">
    <property type="entry name" value="NLPC_P60"/>
    <property type="match status" value="1"/>
</dbReference>
<proteinExistence type="inferred from homology"/>
<keyword evidence="2" id="KW-0645">Protease</keyword>
<evidence type="ECO:0000256" key="4">
    <source>
        <dbReference type="ARBA" id="ARBA00022801"/>
    </source>
</evidence>
<evidence type="ECO:0000256" key="8">
    <source>
        <dbReference type="SAM" id="SignalP"/>
    </source>
</evidence>
<dbReference type="InterPro" id="IPR000064">
    <property type="entry name" value="NLP_P60_dom"/>
</dbReference>
<dbReference type="Gene3D" id="3.90.1720.10">
    <property type="entry name" value="endopeptidase domain like (from Nostoc punctiforme)"/>
    <property type="match status" value="1"/>
</dbReference>